<dbReference type="AlphaFoldDB" id="A0A0G0P7H4"/>
<evidence type="ECO:0000256" key="3">
    <source>
        <dbReference type="ARBA" id="ARBA00023274"/>
    </source>
</evidence>
<comment type="caution">
    <text evidence="6">The sequence shown here is derived from an EMBL/GenBank/DDBJ whole genome shotgun (WGS) entry which is preliminary data.</text>
</comment>
<dbReference type="InterPro" id="IPR038657">
    <property type="entry name" value="Ribosomal_bL19_sf"/>
</dbReference>
<dbReference type="GO" id="GO:0006412">
    <property type="term" value="P:translation"/>
    <property type="evidence" value="ECO:0007669"/>
    <property type="project" value="InterPro"/>
</dbReference>
<feature type="region of interest" description="Disordered" evidence="5">
    <location>
        <begin position="116"/>
        <end position="135"/>
    </location>
</feature>
<evidence type="ECO:0000256" key="1">
    <source>
        <dbReference type="ARBA" id="ARBA00005781"/>
    </source>
</evidence>
<dbReference type="Gene3D" id="2.30.30.790">
    <property type="match status" value="1"/>
</dbReference>
<protein>
    <recommendedName>
        <fullName evidence="4">50S ribosomal protein L19</fullName>
    </recommendedName>
</protein>
<comment type="similarity">
    <text evidence="1 4">Belongs to the bacterial ribosomal protein bL19 family.</text>
</comment>
<dbReference type="Proteomes" id="UP000034081">
    <property type="component" value="Unassembled WGS sequence"/>
</dbReference>
<feature type="compositionally biased region" description="Polar residues" evidence="5">
    <location>
        <begin position="125"/>
        <end position="135"/>
    </location>
</feature>
<evidence type="ECO:0000313" key="7">
    <source>
        <dbReference type="Proteomes" id="UP000034081"/>
    </source>
</evidence>
<dbReference type="GO" id="GO:0003735">
    <property type="term" value="F:structural constituent of ribosome"/>
    <property type="evidence" value="ECO:0007669"/>
    <property type="project" value="InterPro"/>
</dbReference>
<dbReference type="NCBIfam" id="TIGR01024">
    <property type="entry name" value="rplS_bact"/>
    <property type="match status" value="1"/>
</dbReference>
<dbReference type="EMBL" id="LBVL01000008">
    <property type="protein sequence ID" value="KKQ85246.1"/>
    <property type="molecule type" value="Genomic_DNA"/>
</dbReference>
<evidence type="ECO:0000256" key="2">
    <source>
        <dbReference type="ARBA" id="ARBA00022980"/>
    </source>
</evidence>
<dbReference type="STRING" id="1618570.UT08_C0008G0002"/>
<dbReference type="PANTHER" id="PTHR15680:SF9">
    <property type="entry name" value="LARGE RIBOSOMAL SUBUNIT PROTEIN BL19M"/>
    <property type="match status" value="1"/>
</dbReference>
<proteinExistence type="inferred from homology"/>
<sequence length="135" mass="15425">MAIETTYKDENFGIGDRVRVVQKIKDGEKFRLSSFEGIVLGIKGRGENKTFMVRRIGEGQIGIERIFPLSSPTLQKIEVVRKGKRGVRRAKIYYIRNKAKREIEEIYAKANNRETSKNNKIVPKTVQSTSHGISK</sequence>
<reference evidence="6 7" key="1">
    <citation type="journal article" date="2015" name="Nature">
        <title>rRNA introns, odd ribosomes, and small enigmatic genomes across a large radiation of phyla.</title>
        <authorList>
            <person name="Brown C.T."/>
            <person name="Hug L.A."/>
            <person name="Thomas B.C."/>
            <person name="Sharon I."/>
            <person name="Castelle C.J."/>
            <person name="Singh A."/>
            <person name="Wilkins M.J."/>
            <person name="Williams K.H."/>
            <person name="Banfield J.F."/>
        </authorList>
    </citation>
    <scope>NUCLEOTIDE SEQUENCE [LARGE SCALE GENOMIC DNA]</scope>
</reference>
<evidence type="ECO:0000256" key="5">
    <source>
        <dbReference type="SAM" id="MobiDB-lite"/>
    </source>
</evidence>
<comment type="function">
    <text evidence="4">This protein is located at the 30S-50S ribosomal subunit interface and may play a role in the structure and function of the aminoacyl-tRNA binding site.</text>
</comment>
<dbReference type="PRINTS" id="PR00061">
    <property type="entry name" value="RIBOSOMALL19"/>
</dbReference>
<dbReference type="Pfam" id="PF01245">
    <property type="entry name" value="Ribosomal_L19"/>
    <property type="match status" value="1"/>
</dbReference>
<evidence type="ECO:0000256" key="4">
    <source>
        <dbReference type="RuleBase" id="RU000559"/>
    </source>
</evidence>
<evidence type="ECO:0000313" key="6">
    <source>
        <dbReference type="EMBL" id="KKQ85246.1"/>
    </source>
</evidence>
<dbReference type="InterPro" id="IPR001857">
    <property type="entry name" value="Ribosomal_bL19"/>
</dbReference>
<organism evidence="6 7">
    <name type="scientific">Candidatus Woesebacteria bacterium GW2011_GWB1_38_8</name>
    <dbReference type="NCBI Taxonomy" id="1618570"/>
    <lineage>
        <taxon>Bacteria</taxon>
        <taxon>Candidatus Woeseibacteriota</taxon>
    </lineage>
</organism>
<gene>
    <name evidence="6" type="ORF">UT08_C0008G0002</name>
</gene>
<name>A0A0G0P7H4_9BACT</name>
<dbReference type="GO" id="GO:0022625">
    <property type="term" value="C:cytosolic large ribosomal subunit"/>
    <property type="evidence" value="ECO:0007669"/>
    <property type="project" value="TreeGrafter"/>
</dbReference>
<dbReference type="SUPFAM" id="SSF50104">
    <property type="entry name" value="Translation proteins SH3-like domain"/>
    <property type="match status" value="1"/>
</dbReference>
<dbReference type="PANTHER" id="PTHR15680">
    <property type="entry name" value="RIBOSOMAL PROTEIN L19"/>
    <property type="match status" value="1"/>
</dbReference>
<accession>A0A0G0P7H4</accession>
<keyword evidence="2 6" id="KW-0689">Ribosomal protein</keyword>
<keyword evidence="3 4" id="KW-0687">Ribonucleoprotein</keyword>
<dbReference type="InterPro" id="IPR008991">
    <property type="entry name" value="Translation_prot_SH3-like_sf"/>
</dbReference>